<accession>X1PX12</accession>
<gene>
    <name evidence="1" type="ORF">S06H3_62199</name>
</gene>
<proteinExistence type="predicted"/>
<protein>
    <submittedName>
        <fullName evidence="1">Uncharacterized protein</fullName>
    </submittedName>
</protein>
<dbReference type="EMBL" id="BARV01040944">
    <property type="protein sequence ID" value="GAI47081.1"/>
    <property type="molecule type" value="Genomic_DNA"/>
</dbReference>
<dbReference type="AlphaFoldDB" id="X1PX12"/>
<name>X1PX12_9ZZZZ</name>
<feature type="non-terminal residue" evidence="1">
    <location>
        <position position="1"/>
    </location>
</feature>
<evidence type="ECO:0000313" key="1">
    <source>
        <dbReference type="EMBL" id="GAI47081.1"/>
    </source>
</evidence>
<comment type="caution">
    <text evidence="1">The sequence shown here is derived from an EMBL/GenBank/DDBJ whole genome shotgun (WGS) entry which is preliminary data.</text>
</comment>
<feature type="non-terminal residue" evidence="1">
    <location>
        <position position="157"/>
    </location>
</feature>
<organism evidence="1">
    <name type="scientific">marine sediment metagenome</name>
    <dbReference type="NCBI Taxonomy" id="412755"/>
    <lineage>
        <taxon>unclassified sequences</taxon>
        <taxon>metagenomes</taxon>
        <taxon>ecological metagenomes</taxon>
    </lineage>
</organism>
<sequence>DTRLTAAEACTLYQRKNIDKTLWASRMLSEGYSLVEGIHAYGSSLPYPSIGDIMLYSRYADEGRISRETVWKYFDVPADEFELWHWLTLQRLTTMQVQTLYRRGHISSTQLFTELSKIGWSPDDRPFIEQLGWTMPNAMLLMQGDLFQEMPDAEILR</sequence>
<reference evidence="1" key="1">
    <citation type="journal article" date="2014" name="Front. Microbiol.">
        <title>High frequency of phylogenetically diverse reductive dehalogenase-homologous genes in deep subseafloor sedimentary metagenomes.</title>
        <authorList>
            <person name="Kawai M."/>
            <person name="Futagami T."/>
            <person name="Toyoda A."/>
            <person name="Takaki Y."/>
            <person name="Nishi S."/>
            <person name="Hori S."/>
            <person name="Arai W."/>
            <person name="Tsubouchi T."/>
            <person name="Morono Y."/>
            <person name="Uchiyama I."/>
            <person name="Ito T."/>
            <person name="Fujiyama A."/>
            <person name="Inagaki F."/>
            <person name="Takami H."/>
        </authorList>
    </citation>
    <scope>NUCLEOTIDE SEQUENCE</scope>
    <source>
        <strain evidence="1">Expedition CK06-06</strain>
    </source>
</reference>